<dbReference type="PANTHER" id="PTHR15600:SF42">
    <property type="entry name" value="SACSIN"/>
    <property type="match status" value="1"/>
</dbReference>
<proteinExistence type="predicted"/>
<dbReference type="InterPro" id="IPR036890">
    <property type="entry name" value="HATPase_C_sf"/>
</dbReference>
<name>A0AAV2SJC4_MEGNR</name>
<reference evidence="2 3" key="1">
    <citation type="submission" date="2024-05" db="EMBL/GenBank/DDBJ databases">
        <authorList>
            <person name="Wallberg A."/>
        </authorList>
    </citation>
    <scope>NUCLEOTIDE SEQUENCE [LARGE SCALE GENOMIC DNA]</scope>
</reference>
<dbReference type="InterPro" id="IPR058210">
    <property type="entry name" value="SACS/Nov_dom"/>
</dbReference>
<evidence type="ECO:0000313" key="2">
    <source>
        <dbReference type="EMBL" id="CAL4189435.1"/>
    </source>
</evidence>
<protein>
    <recommendedName>
        <fullName evidence="1">Sacsin/Nov domain-containing protein</fullName>
    </recommendedName>
</protein>
<dbReference type="Pfam" id="PF25794">
    <property type="entry name" value="SACS"/>
    <property type="match status" value="1"/>
</dbReference>
<dbReference type="PANTHER" id="PTHR15600">
    <property type="entry name" value="SACSIN"/>
    <property type="match status" value="1"/>
</dbReference>
<dbReference type="InterPro" id="IPR052972">
    <property type="entry name" value="Sacsin_chaperone_reg"/>
</dbReference>
<organism evidence="2 3">
    <name type="scientific">Meganyctiphanes norvegica</name>
    <name type="common">Northern krill</name>
    <name type="synonym">Thysanopoda norvegica</name>
    <dbReference type="NCBI Taxonomy" id="48144"/>
    <lineage>
        <taxon>Eukaryota</taxon>
        <taxon>Metazoa</taxon>
        <taxon>Ecdysozoa</taxon>
        <taxon>Arthropoda</taxon>
        <taxon>Crustacea</taxon>
        <taxon>Multicrustacea</taxon>
        <taxon>Malacostraca</taxon>
        <taxon>Eumalacostraca</taxon>
        <taxon>Eucarida</taxon>
        <taxon>Euphausiacea</taxon>
        <taxon>Euphausiidae</taxon>
        <taxon>Meganyctiphanes</taxon>
    </lineage>
</organism>
<dbReference type="SUPFAM" id="SSF55874">
    <property type="entry name" value="ATPase domain of HSP90 chaperone/DNA topoisomerase II/histidine kinase"/>
    <property type="match status" value="1"/>
</dbReference>
<accession>A0AAV2SJC4</accession>
<evidence type="ECO:0000313" key="3">
    <source>
        <dbReference type="Proteomes" id="UP001497623"/>
    </source>
</evidence>
<dbReference type="NCBIfam" id="NF047352">
    <property type="entry name" value="P_loop_sacsin"/>
    <property type="match status" value="1"/>
</dbReference>
<evidence type="ECO:0000259" key="1">
    <source>
        <dbReference type="Pfam" id="PF25794"/>
    </source>
</evidence>
<sequence>MASDPGEADFESLDIEIPTVVGQIRNILTQYPDSGQILKEIIQNAEDARASQVEVVYTSQGCSTEGVSDIIKPFVTGGGIFVYNDAIFSDADWQGIRRLSESVKKSDPTTVGRFGLGFKSVFHIT</sequence>
<dbReference type="Proteomes" id="UP001497623">
    <property type="component" value="Unassembled WGS sequence"/>
</dbReference>
<gene>
    <name evidence="2" type="ORF">MNOR_LOCUS36385</name>
</gene>
<feature type="domain" description="Sacsin/Nov" evidence="1">
    <location>
        <begin position="21"/>
        <end position="125"/>
    </location>
</feature>
<dbReference type="GO" id="GO:0030544">
    <property type="term" value="F:Hsp70 protein binding"/>
    <property type="evidence" value="ECO:0007669"/>
    <property type="project" value="TreeGrafter"/>
</dbReference>
<comment type="caution">
    <text evidence="2">The sequence shown here is derived from an EMBL/GenBank/DDBJ whole genome shotgun (WGS) entry which is preliminary data.</text>
</comment>
<feature type="non-terminal residue" evidence="2">
    <location>
        <position position="125"/>
    </location>
</feature>
<dbReference type="AlphaFoldDB" id="A0AAV2SJC4"/>
<dbReference type="EMBL" id="CAXKWB010066052">
    <property type="protein sequence ID" value="CAL4189435.1"/>
    <property type="molecule type" value="Genomic_DNA"/>
</dbReference>
<keyword evidence="3" id="KW-1185">Reference proteome</keyword>